<organism evidence="4 5">
    <name type="scientific">Micromonospora fulviviridis</name>
    <dbReference type="NCBI Taxonomy" id="47860"/>
    <lineage>
        <taxon>Bacteria</taxon>
        <taxon>Bacillati</taxon>
        <taxon>Actinomycetota</taxon>
        <taxon>Actinomycetes</taxon>
        <taxon>Micromonosporales</taxon>
        <taxon>Micromonosporaceae</taxon>
        <taxon>Micromonospora</taxon>
    </lineage>
</organism>
<evidence type="ECO:0000256" key="2">
    <source>
        <dbReference type="ARBA" id="ARBA00023033"/>
    </source>
</evidence>
<dbReference type="InterPro" id="IPR050493">
    <property type="entry name" value="FAD-dep_Monooxygenase_BioMet"/>
</dbReference>
<gene>
    <name evidence="4" type="ORF">ABZ071_05810</name>
</gene>
<comment type="caution">
    <text evidence="4">The sequence shown here is derived from an EMBL/GenBank/DDBJ whole genome shotgun (WGS) entry which is preliminary data.</text>
</comment>
<dbReference type="RefSeq" id="WP_355663504.1">
    <property type="nucleotide sequence ID" value="NZ_JBEXRX010000009.1"/>
</dbReference>
<keyword evidence="5" id="KW-1185">Reference proteome</keyword>
<dbReference type="EMBL" id="JBEXRX010000009">
    <property type="protein sequence ID" value="MEU0151435.1"/>
    <property type="molecule type" value="Genomic_DNA"/>
</dbReference>
<dbReference type="SUPFAM" id="SSF51905">
    <property type="entry name" value="FAD/NAD(P)-binding domain"/>
    <property type="match status" value="1"/>
</dbReference>
<evidence type="ECO:0000313" key="4">
    <source>
        <dbReference type="EMBL" id="MEU0151435.1"/>
    </source>
</evidence>
<keyword evidence="1" id="KW-0560">Oxidoreductase</keyword>
<protein>
    <submittedName>
        <fullName evidence="4">FAD-dependent monooxygenase</fullName>
    </submittedName>
</protein>
<name>A0ABV2VF52_9ACTN</name>
<dbReference type="InterPro" id="IPR036188">
    <property type="entry name" value="FAD/NAD-bd_sf"/>
</dbReference>
<dbReference type="Pfam" id="PF01494">
    <property type="entry name" value="FAD_binding_3"/>
    <property type="match status" value="1"/>
</dbReference>
<dbReference type="PRINTS" id="PR00420">
    <property type="entry name" value="RNGMNOXGNASE"/>
</dbReference>
<dbReference type="GO" id="GO:0004497">
    <property type="term" value="F:monooxygenase activity"/>
    <property type="evidence" value="ECO:0007669"/>
    <property type="project" value="UniProtKB-KW"/>
</dbReference>
<evidence type="ECO:0000256" key="1">
    <source>
        <dbReference type="ARBA" id="ARBA00023002"/>
    </source>
</evidence>
<sequence length="390" mass="40756">MGNVRTAVVIGGGIGGTVAAMALARAGIEATVHEAYPGGADGVGAMLSLAPNGLAALRIVGAEEAVRAAGHAVPGVVLADGAGHRLAEFHGFPGLPATHAMARADLHRALTAEALAQGVKIEYGRRLVEVEEGRDGVTAVFGDGSTAGADVLIGADGIRSTVRALIDPSAPRPEYAGVLGFGGLVAEDVAPAEPGTMYFAFGSSFIGWWRLPDGRVCWFASLPSTEPLSWAEVQRIPPEQWLTRLRERYADHVPGERLLAHTLPDTLMATGPTERMPAVPHWHRGRLVLVGDAVHAPSSSSGQGASLAIESAVELARCLRDLPDHAAAFGAYERLRRSRVELIGGNAAATNRAKAGQAGGPPAMPTPEQMFGPVHRHHIDWHATVPREAQ</sequence>
<dbReference type="PANTHER" id="PTHR13789:SF309">
    <property type="entry name" value="PUTATIVE (AFU_ORTHOLOGUE AFUA_6G14510)-RELATED"/>
    <property type="match status" value="1"/>
</dbReference>
<reference evidence="4 5" key="1">
    <citation type="submission" date="2024-06" db="EMBL/GenBank/DDBJ databases">
        <title>The Natural Products Discovery Center: Release of the First 8490 Sequenced Strains for Exploring Actinobacteria Biosynthetic Diversity.</title>
        <authorList>
            <person name="Kalkreuter E."/>
            <person name="Kautsar S.A."/>
            <person name="Yang D."/>
            <person name="Bader C.D."/>
            <person name="Teijaro C.N."/>
            <person name="Fluegel L."/>
            <person name="Davis C.M."/>
            <person name="Simpson J.R."/>
            <person name="Lauterbach L."/>
            <person name="Steele A.D."/>
            <person name="Gui C."/>
            <person name="Meng S."/>
            <person name="Li G."/>
            <person name="Viehrig K."/>
            <person name="Ye F."/>
            <person name="Su P."/>
            <person name="Kiefer A.F."/>
            <person name="Nichols A."/>
            <person name="Cepeda A.J."/>
            <person name="Yan W."/>
            <person name="Fan B."/>
            <person name="Jiang Y."/>
            <person name="Adhikari A."/>
            <person name="Zheng C.-J."/>
            <person name="Schuster L."/>
            <person name="Cowan T.M."/>
            <person name="Smanski M.J."/>
            <person name="Chevrette M.G."/>
            <person name="De Carvalho L.P.S."/>
            <person name="Shen B."/>
        </authorList>
    </citation>
    <scope>NUCLEOTIDE SEQUENCE [LARGE SCALE GENOMIC DNA]</scope>
    <source>
        <strain evidence="4 5">NPDC006286</strain>
    </source>
</reference>
<evidence type="ECO:0000259" key="3">
    <source>
        <dbReference type="Pfam" id="PF01494"/>
    </source>
</evidence>
<dbReference type="Proteomes" id="UP001550348">
    <property type="component" value="Unassembled WGS sequence"/>
</dbReference>
<dbReference type="PANTHER" id="PTHR13789">
    <property type="entry name" value="MONOOXYGENASE"/>
    <property type="match status" value="1"/>
</dbReference>
<evidence type="ECO:0000313" key="5">
    <source>
        <dbReference type="Proteomes" id="UP001550348"/>
    </source>
</evidence>
<keyword evidence="2 4" id="KW-0503">Monooxygenase</keyword>
<dbReference type="InterPro" id="IPR002938">
    <property type="entry name" value="FAD-bd"/>
</dbReference>
<dbReference type="Gene3D" id="3.50.50.60">
    <property type="entry name" value="FAD/NAD(P)-binding domain"/>
    <property type="match status" value="1"/>
</dbReference>
<accession>A0ABV2VF52</accession>
<proteinExistence type="predicted"/>
<feature type="domain" description="FAD-binding" evidence="3">
    <location>
        <begin position="7"/>
        <end position="320"/>
    </location>
</feature>